<accession>A0ABY4YYD7</accession>
<keyword evidence="1" id="KW-0560">Oxidoreductase</keyword>
<dbReference type="RefSeq" id="WP_252595062.1">
    <property type="nucleotide sequence ID" value="NZ_CP099489.1"/>
</dbReference>
<organism evidence="2 3">
    <name type="scientific">Ornithinimicrobium faecis</name>
    <dbReference type="NCBI Taxonomy" id="2934158"/>
    <lineage>
        <taxon>Bacteria</taxon>
        <taxon>Bacillati</taxon>
        <taxon>Actinomycetota</taxon>
        <taxon>Actinomycetes</taxon>
        <taxon>Micrococcales</taxon>
        <taxon>Ornithinimicrobiaceae</taxon>
        <taxon>Ornithinimicrobium</taxon>
    </lineage>
</organism>
<dbReference type="Gene3D" id="3.50.50.60">
    <property type="entry name" value="FAD/NAD(P)-binding domain"/>
    <property type="match status" value="1"/>
</dbReference>
<keyword evidence="3" id="KW-1185">Reference proteome</keyword>
<dbReference type="PANTHER" id="PTHR43539:SF78">
    <property type="entry name" value="FLAVIN-CONTAINING MONOOXYGENASE"/>
    <property type="match status" value="1"/>
</dbReference>
<dbReference type="PANTHER" id="PTHR43539">
    <property type="entry name" value="FLAVIN-BINDING MONOOXYGENASE-LIKE PROTEIN (AFU_ORTHOLOGUE AFUA_4G09220)"/>
    <property type="match status" value="1"/>
</dbReference>
<protein>
    <submittedName>
        <fullName evidence="2">NAD(P)/FAD-dependent oxidoreductase</fullName>
    </submittedName>
</protein>
<dbReference type="EMBL" id="CP099489">
    <property type="protein sequence ID" value="USQ81544.1"/>
    <property type="molecule type" value="Genomic_DNA"/>
</dbReference>
<name>A0ABY4YYD7_9MICO</name>
<dbReference type="PRINTS" id="PR00469">
    <property type="entry name" value="PNDRDTASEII"/>
</dbReference>
<evidence type="ECO:0000256" key="1">
    <source>
        <dbReference type="ARBA" id="ARBA00023002"/>
    </source>
</evidence>
<reference evidence="2" key="1">
    <citation type="submission" date="2022-06" db="EMBL/GenBank/DDBJ databases">
        <title>Ornithinimicrobium HY1793.</title>
        <authorList>
            <person name="Huang Y."/>
        </authorList>
    </citation>
    <scope>NUCLEOTIDE SEQUENCE</scope>
    <source>
        <strain evidence="2">HY1793</strain>
    </source>
</reference>
<gene>
    <name evidence="2" type="ORF">NF556_07815</name>
</gene>
<dbReference type="SUPFAM" id="SSF51905">
    <property type="entry name" value="FAD/NAD(P)-binding domain"/>
    <property type="match status" value="2"/>
</dbReference>
<dbReference type="InterPro" id="IPR050982">
    <property type="entry name" value="Auxin_biosynth/cation_transpt"/>
</dbReference>
<proteinExistence type="predicted"/>
<sequence>MSTTDTPLTDTTTDSGADRVTDTLIIGAGQAGLATAHLLTQAGRDCLVVDGAGRIGDNWRHQYDSLTLFTPNGVNGLPGLAFPGDPWAFAGKDEVGDYLETYAEQLALPVRLGTRVGHLGRDGSGFRAETSTGVVRSQNAVIATGTFGRTPSVPSCASELDPAILQLHSSAYRRPGQLREGPVLVVGAAHSGCDIALELAPTRETTLVGRDTGQVPVSWDSPAFKAVMTVLVQAQRHVLTRRTPMGRRQRREVLAHGGQMLRVKRSHLLEAGVSRTPARVVGTVGGQPQLDDGTVLEVANVIWATGFRQDYSWLDLPVLDESGWPRESRGVAQDVDGVFFCGLAYQFAFASMLLHGVGRDAAYLTSRILARTPARR</sequence>
<evidence type="ECO:0000313" key="3">
    <source>
        <dbReference type="Proteomes" id="UP001056455"/>
    </source>
</evidence>
<evidence type="ECO:0000313" key="2">
    <source>
        <dbReference type="EMBL" id="USQ81544.1"/>
    </source>
</evidence>
<dbReference type="InterPro" id="IPR036188">
    <property type="entry name" value="FAD/NAD-bd_sf"/>
</dbReference>
<dbReference type="Proteomes" id="UP001056455">
    <property type="component" value="Chromosome"/>
</dbReference>
<dbReference type="Pfam" id="PF13738">
    <property type="entry name" value="Pyr_redox_3"/>
    <property type="match status" value="1"/>
</dbReference>
<dbReference type="PRINTS" id="PR00368">
    <property type="entry name" value="FADPNR"/>
</dbReference>